<dbReference type="Pfam" id="PF00728">
    <property type="entry name" value="Glyco_hydro_20"/>
    <property type="match status" value="1"/>
</dbReference>
<keyword evidence="7" id="KW-1185">Reference proteome</keyword>
<name>A0A8S9WZK7_APOLU</name>
<reference evidence="6" key="1">
    <citation type="journal article" date="2021" name="Mol. Ecol. Resour.">
        <title>Apolygus lucorum genome provides insights into omnivorousness and mesophyll feeding.</title>
        <authorList>
            <person name="Liu Y."/>
            <person name="Liu H."/>
            <person name="Wang H."/>
            <person name="Huang T."/>
            <person name="Liu B."/>
            <person name="Yang B."/>
            <person name="Yin L."/>
            <person name="Li B."/>
            <person name="Zhang Y."/>
            <person name="Zhang S."/>
            <person name="Jiang F."/>
            <person name="Zhang X."/>
            <person name="Ren Y."/>
            <person name="Wang B."/>
            <person name="Wang S."/>
            <person name="Lu Y."/>
            <person name="Wu K."/>
            <person name="Fan W."/>
            <person name="Wang G."/>
        </authorList>
    </citation>
    <scope>NUCLEOTIDE SEQUENCE</scope>
    <source>
        <strain evidence="6">12Hb</strain>
    </source>
</reference>
<organism evidence="6 7">
    <name type="scientific">Apolygus lucorum</name>
    <name type="common">Small green plant bug</name>
    <name type="synonym">Lygocoris lucorum</name>
    <dbReference type="NCBI Taxonomy" id="248454"/>
    <lineage>
        <taxon>Eukaryota</taxon>
        <taxon>Metazoa</taxon>
        <taxon>Ecdysozoa</taxon>
        <taxon>Arthropoda</taxon>
        <taxon>Hexapoda</taxon>
        <taxon>Insecta</taxon>
        <taxon>Pterygota</taxon>
        <taxon>Neoptera</taxon>
        <taxon>Paraneoptera</taxon>
        <taxon>Hemiptera</taxon>
        <taxon>Heteroptera</taxon>
        <taxon>Panheteroptera</taxon>
        <taxon>Cimicomorpha</taxon>
        <taxon>Miridae</taxon>
        <taxon>Mirini</taxon>
        <taxon>Apolygus</taxon>
    </lineage>
</organism>
<sequence length="479" mass="54426">MEGRLVCGSHRLVHLDLKRAPLRVDYLEKLFPLIKEWGATGLLLEWEDTFPYFGELSVIGSANSESGAYSEDDVDRILQLADSNDLMVVPLVQTFGHLEFVLRHDKYAHLREVSKYPSSICPSQPDTMMLITTMVDQVMAKVSKPIQYFHIGADEVWHLGMCSSCSEQDKISILMNHLLSVLRYFKERYPDVRPIMWDDMLRSVPSHLIKEYGLGDLVDIMVWYYEPNPYFHVPEDLWAKYSQAFGKVWVASAYKGATGPCQVLPILQHHISNHEQWLSLLNSQSSCLVLGIALTGWSRYDHFATLCELLPSALPSLALCLKIVSTGSYDAALFKHVSTTLGYKGEILPSLNPYPRPQPVAAELSFPGWKILTGVEWFANLRGKHQAVMSSDQLNAWLNSWQLKHNFTNPMQITGLVSGLFELGQEWDALELYITKHMSEAYYDPTIDEWLATLVHPMKNAVKSLHRSGEKQLNTHNIS</sequence>
<evidence type="ECO:0000313" key="6">
    <source>
        <dbReference type="EMBL" id="KAF6201531.1"/>
    </source>
</evidence>
<proteinExistence type="inferred from homology"/>
<dbReference type="EC" id="3.2.1.52" evidence="3"/>
<evidence type="ECO:0000256" key="1">
    <source>
        <dbReference type="ARBA" id="ARBA00001231"/>
    </source>
</evidence>
<dbReference type="AlphaFoldDB" id="A0A8S9WZK7"/>
<dbReference type="GO" id="GO:0005975">
    <property type="term" value="P:carbohydrate metabolic process"/>
    <property type="evidence" value="ECO:0007669"/>
    <property type="project" value="InterPro"/>
</dbReference>
<dbReference type="GO" id="GO:0004563">
    <property type="term" value="F:beta-N-acetylhexosaminidase activity"/>
    <property type="evidence" value="ECO:0007669"/>
    <property type="project" value="UniProtKB-EC"/>
</dbReference>
<dbReference type="InterPro" id="IPR015883">
    <property type="entry name" value="Glyco_hydro_20_cat"/>
</dbReference>
<protein>
    <recommendedName>
        <fullName evidence="3">beta-N-acetylhexosaminidase</fullName>
        <ecNumber evidence="3">3.2.1.52</ecNumber>
    </recommendedName>
</protein>
<dbReference type="Proteomes" id="UP000466442">
    <property type="component" value="Linkage Group LG12"/>
</dbReference>
<feature type="domain" description="Glycoside hydrolase family 20 catalytic" evidence="5">
    <location>
        <begin position="62"/>
        <end position="212"/>
    </location>
</feature>
<evidence type="ECO:0000256" key="2">
    <source>
        <dbReference type="ARBA" id="ARBA00006285"/>
    </source>
</evidence>
<dbReference type="SUPFAM" id="SSF51445">
    <property type="entry name" value="(Trans)glycosidases"/>
    <property type="match status" value="1"/>
</dbReference>
<evidence type="ECO:0000256" key="3">
    <source>
        <dbReference type="ARBA" id="ARBA00012663"/>
    </source>
</evidence>
<evidence type="ECO:0000259" key="5">
    <source>
        <dbReference type="Pfam" id="PF00728"/>
    </source>
</evidence>
<gene>
    <name evidence="6" type="ORF">GE061_003922</name>
</gene>
<evidence type="ECO:0000313" key="7">
    <source>
        <dbReference type="Proteomes" id="UP000466442"/>
    </source>
</evidence>
<evidence type="ECO:0000256" key="4">
    <source>
        <dbReference type="ARBA" id="ARBA00022801"/>
    </source>
</evidence>
<comment type="catalytic activity">
    <reaction evidence="1">
        <text>Hydrolysis of terminal non-reducing N-acetyl-D-hexosamine residues in N-acetyl-beta-D-hexosaminides.</text>
        <dbReference type="EC" id="3.2.1.52"/>
    </reaction>
</comment>
<dbReference type="InterPro" id="IPR038901">
    <property type="entry name" value="HEXDC-like"/>
</dbReference>
<dbReference type="OrthoDB" id="47475at2759"/>
<keyword evidence="4" id="KW-0378">Hydrolase</keyword>
<dbReference type="EMBL" id="WIXP02000012">
    <property type="protein sequence ID" value="KAF6201531.1"/>
    <property type="molecule type" value="Genomic_DNA"/>
</dbReference>
<comment type="caution">
    <text evidence="6">The sequence shown here is derived from an EMBL/GenBank/DDBJ whole genome shotgun (WGS) entry which is preliminary data.</text>
</comment>
<dbReference type="PANTHER" id="PTHR21040">
    <property type="entry name" value="BCDNA.GH04120"/>
    <property type="match status" value="1"/>
</dbReference>
<dbReference type="InterPro" id="IPR017853">
    <property type="entry name" value="GH"/>
</dbReference>
<accession>A0A8S9WZK7</accession>
<dbReference type="Gene3D" id="3.20.20.80">
    <property type="entry name" value="Glycosidases"/>
    <property type="match status" value="1"/>
</dbReference>
<dbReference type="PANTHER" id="PTHR21040:SF8">
    <property type="entry name" value="BCDNA.GH04120"/>
    <property type="match status" value="1"/>
</dbReference>
<dbReference type="CDD" id="cd06565">
    <property type="entry name" value="GH20_GcnA-like"/>
    <property type="match status" value="1"/>
</dbReference>
<comment type="similarity">
    <text evidence="2">Belongs to the glycosyl hydrolase 20 family.</text>
</comment>